<evidence type="ECO:0000256" key="1">
    <source>
        <dbReference type="ARBA" id="ARBA00022676"/>
    </source>
</evidence>
<dbReference type="PANTHER" id="PTHR11927:SF9">
    <property type="entry name" value="L-FUCOSYLTRANSFERASE"/>
    <property type="match status" value="1"/>
</dbReference>
<dbReference type="Proteomes" id="UP000763088">
    <property type="component" value="Unassembled WGS sequence"/>
</dbReference>
<sequence>MIFARDKSQMCNNLLQYAHVYAWGREHGRKVISMRFSYKYQYFHICHTSLTGFGWYMFAKYMAALKLLPTASFKHSDCDREALERKMLRHKHIVVSGWNVRFYDLFLKYRKEICELFTLDEQYTAPVKARMDEARRSLHALRLVEMTREGEGMSSALALGVHIRRGDYAQWQNGQYYFDDAVYAAHINRFAELHPDQTIHVFLSTNDPSVSAEAYQQACPKVMIHHFKGSAPEDLFMLSECDYLIGPPSTFSLVAAMYRDIPLYRMDVADEQQMMPESFRLFDYWFRRIL</sequence>
<dbReference type="InterPro" id="IPR002516">
    <property type="entry name" value="Glyco_trans_11"/>
</dbReference>
<proteinExistence type="predicted"/>
<name>A0A928GIV7_XYLRU</name>
<protein>
    <submittedName>
        <fullName evidence="3">Glycosyltransferase</fullName>
    </submittedName>
</protein>
<evidence type="ECO:0000313" key="3">
    <source>
        <dbReference type="EMBL" id="MBE6266388.1"/>
    </source>
</evidence>
<dbReference type="AlphaFoldDB" id="A0A928GIV7"/>
<dbReference type="PANTHER" id="PTHR11927">
    <property type="entry name" value="GALACTOSIDE 2-L-FUCOSYLTRANSFERASE"/>
    <property type="match status" value="1"/>
</dbReference>
<keyword evidence="2" id="KW-0808">Transferase</keyword>
<dbReference type="GO" id="GO:0005975">
    <property type="term" value="P:carbohydrate metabolic process"/>
    <property type="evidence" value="ECO:0007669"/>
    <property type="project" value="InterPro"/>
</dbReference>
<comment type="caution">
    <text evidence="3">The sequence shown here is derived from an EMBL/GenBank/DDBJ whole genome shotgun (WGS) entry which is preliminary data.</text>
</comment>
<evidence type="ECO:0000256" key="2">
    <source>
        <dbReference type="ARBA" id="ARBA00022679"/>
    </source>
</evidence>
<keyword evidence="1" id="KW-0328">Glycosyltransferase</keyword>
<evidence type="ECO:0000313" key="4">
    <source>
        <dbReference type="Proteomes" id="UP000763088"/>
    </source>
</evidence>
<gene>
    <name evidence="3" type="ORF">E7102_07965</name>
</gene>
<dbReference type="GO" id="GO:0016020">
    <property type="term" value="C:membrane"/>
    <property type="evidence" value="ECO:0007669"/>
    <property type="project" value="InterPro"/>
</dbReference>
<reference evidence="3" key="1">
    <citation type="submission" date="2019-04" db="EMBL/GenBank/DDBJ databases">
        <title>Evolution of Biomass-Degrading Anaerobic Consortia Revealed by Metagenomics.</title>
        <authorList>
            <person name="Peng X."/>
        </authorList>
    </citation>
    <scope>NUCLEOTIDE SEQUENCE</scope>
    <source>
        <strain evidence="3">SIG141</strain>
    </source>
</reference>
<dbReference type="EMBL" id="SUYD01000009">
    <property type="protein sequence ID" value="MBE6266388.1"/>
    <property type="molecule type" value="Genomic_DNA"/>
</dbReference>
<dbReference type="GO" id="GO:0008107">
    <property type="term" value="F:galactoside 2-alpha-L-fucosyltransferase activity"/>
    <property type="evidence" value="ECO:0007669"/>
    <property type="project" value="InterPro"/>
</dbReference>
<organism evidence="3 4">
    <name type="scientific">Xylanibacter ruminicola</name>
    <name type="common">Prevotella ruminicola</name>
    <dbReference type="NCBI Taxonomy" id="839"/>
    <lineage>
        <taxon>Bacteria</taxon>
        <taxon>Pseudomonadati</taxon>
        <taxon>Bacteroidota</taxon>
        <taxon>Bacteroidia</taxon>
        <taxon>Bacteroidales</taxon>
        <taxon>Prevotellaceae</taxon>
        <taxon>Xylanibacter</taxon>
    </lineage>
</organism>
<dbReference type="Gene3D" id="3.40.50.11350">
    <property type="match status" value="1"/>
</dbReference>
<accession>A0A928GIV7</accession>